<geneLocation type="plasmid" evidence="1 2">
    <name>pl3WSM5005</name>
</geneLocation>
<sequence length="155" mass="17311">MYIRDESRIYTGQKRSVAFGPLRPFVLSVELRASPRDPYLSDLKMPRKVSEPKSAVVILRVTPDTKRSFEEKAADRKLSVTDYLTRAGLGRAARQRADVDAINLLRDCADELRGIHATLKAAGSELGALATEVLDEPMRAVIDAINRVWESGEER</sequence>
<keyword evidence="1" id="KW-0614">Plasmid</keyword>
<name>A0ACA8AX12_9BURK</name>
<keyword evidence="2" id="KW-1185">Reference proteome</keyword>
<dbReference type="Proteomes" id="UP000179860">
    <property type="component" value="Plasmid pl3WSM5005"/>
</dbReference>
<reference evidence="1" key="2">
    <citation type="submission" date="2021-06" db="EMBL/GenBank/DDBJ databases">
        <authorList>
            <person name="Rogers T.H."/>
            <person name="Ramsay J.P."/>
            <person name="Wang P."/>
            <person name="Terpolilli J."/>
        </authorList>
    </citation>
    <scope>NUCLEOTIDE SEQUENCE</scope>
    <source>
        <strain evidence="1">WSM5005</strain>
        <plasmid evidence="1">pl3WSM5005</plasmid>
    </source>
</reference>
<reference evidence="1" key="1">
    <citation type="submission" date="2016-09" db="EMBL/GenBank/DDBJ databases">
        <title>The Complete Genome of Burkholderia sprentiae wsm5005.</title>
        <authorList>
            <person name="De Meyer S."/>
            <person name="Wang P."/>
            <person name="Terpolilli J."/>
        </authorList>
    </citation>
    <scope>NUCLEOTIDE SEQUENCE</scope>
    <source>
        <strain evidence="1">WSM5005</strain>
        <plasmid evidence="1">pl3WSM5005</plasmid>
    </source>
</reference>
<evidence type="ECO:0000313" key="2">
    <source>
        <dbReference type="Proteomes" id="UP000179860"/>
    </source>
</evidence>
<accession>A0ACA8AX12</accession>
<proteinExistence type="predicted"/>
<protein>
    <submittedName>
        <fullName evidence="1">Uncharacterized protein</fullName>
    </submittedName>
</protein>
<organism evidence="1 2">
    <name type="scientific">Paraburkholderia sprentiae WSM5005</name>
    <dbReference type="NCBI Taxonomy" id="754502"/>
    <lineage>
        <taxon>Bacteria</taxon>
        <taxon>Pseudomonadati</taxon>
        <taxon>Pseudomonadota</taxon>
        <taxon>Betaproteobacteria</taxon>
        <taxon>Burkholderiales</taxon>
        <taxon>Burkholderiaceae</taxon>
        <taxon>Paraburkholderia</taxon>
    </lineage>
</organism>
<dbReference type="EMBL" id="CP017564">
    <property type="protein sequence ID" value="APA90254.2"/>
    <property type="molecule type" value="Genomic_DNA"/>
</dbReference>
<gene>
    <name evidence="1" type="ORF">BJG93_34645</name>
</gene>
<evidence type="ECO:0000313" key="1">
    <source>
        <dbReference type="EMBL" id="APA90254.2"/>
    </source>
</evidence>